<proteinExistence type="predicted"/>
<evidence type="ECO:0000313" key="3">
    <source>
        <dbReference type="EMBL" id="AZQ65363.1"/>
    </source>
</evidence>
<dbReference type="EMBL" id="CP034563">
    <property type="protein sequence ID" value="AZQ65363.1"/>
    <property type="molecule type" value="Genomic_DNA"/>
</dbReference>
<dbReference type="Proteomes" id="UP000267268">
    <property type="component" value="Chromosome 2"/>
</dbReference>
<feature type="signal peptide" evidence="2">
    <location>
        <begin position="1"/>
        <end position="17"/>
    </location>
</feature>
<evidence type="ECO:0008006" key="5">
    <source>
        <dbReference type="Google" id="ProtNLM"/>
    </source>
</evidence>
<evidence type="ECO:0000313" key="4">
    <source>
        <dbReference type="Proteomes" id="UP000267268"/>
    </source>
</evidence>
<accession>A0A3S9PB76</accession>
<sequence length="264" mass="30230">MKATLLLVLCIISLNVAGQGKINSIQKDVQTKKSSPSPSTQSGDGDKYDEETMNILFTIFRLLLIGAPQDFQLHRYGSVIKLQRYPYMQKGYGRYTRNKELATKFTSSLEINGFYESKTLYGLNSHFNFFFMPKISIDIEGSFYREEISEREQSDMGLMHINATYHRFAFTGLDTWFGVGYSRLFLGDGFDGANFNIGTEIFFMKPISIYTNWYFGSFDTTEFHEGNIDLKWYVNRMSLKLGYRFLKIGTATIKGPEVGLGITL</sequence>
<feature type="chain" id="PRO_5019058506" description="DUF3575 domain-containing protein" evidence="2">
    <location>
        <begin position="18"/>
        <end position="264"/>
    </location>
</feature>
<reference evidence="3 4" key="1">
    <citation type="submission" date="2018-12" db="EMBL/GenBank/DDBJ databases">
        <title>Flammeovirga pectinis sp. nov., isolated from the gut of the Korean scallop, Patinopecten yessoensis.</title>
        <authorList>
            <person name="Bae J.-W."/>
            <person name="Jeong Y.-S."/>
            <person name="Kang W."/>
        </authorList>
    </citation>
    <scope>NUCLEOTIDE SEQUENCE [LARGE SCALE GENOMIC DNA]</scope>
    <source>
        <strain evidence="3 4">L12M1</strain>
    </source>
</reference>
<protein>
    <recommendedName>
        <fullName evidence="5">DUF3575 domain-containing protein</fullName>
    </recommendedName>
</protein>
<organism evidence="3 4">
    <name type="scientific">Flammeovirga pectinis</name>
    <dbReference type="NCBI Taxonomy" id="2494373"/>
    <lineage>
        <taxon>Bacteria</taxon>
        <taxon>Pseudomonadati</taxon>
        <taxon>Bacteroidota</taxon>
        <taxon>Cytophagia</taxon>
        <taxon>Cytophagales</taxon>
        <taxon>Flammeovirgaceae</taxon>
        <taxon>Flammeovirga</taxon>
    </lineage>
</organism>
<feature type="compositionally biased region" description="Low complexity" evidence="1">
    <location>
        <begin position="32"/>
        <end position="43"/>
    </location>
</feature>
<evidence type="ECO:0000256" key="1">
    <source>
        <dbReference type="SAM" id="MobiDB-lite"/>
    </source>
</evidence>
<keyword evidence="2" id="KW-0732">Signal</keyword>
<name>A0A3S9PB76_9BACT</name>
<dbReference type="OrthoDB" id="977773at2"/>
<dbReference type="RefSeq" id="WP_126620008.1">
    <property type="nucleotide sequence ID" value="NZ_CP034563.1"/>
</dbReference>
<keyword evidence="4" id="KW-1185">Reference proteome</keyword>
<feature type="region of interest" description="Disordered" evidence="1">
    <location>
        <begin position="27"/>
        <end position="47"/>
    </location>
</feature>
<dbReference type="AlphaFoldDB" id="A0A3S9PB76"/>
<dbReference type="KEGG" id="fll:EI427_24435"/>
<evidence type="ECO:0000256" key="2">
    <source>
        <dbReference type="SAM" id="SignalP"/>
    </source>
</evidence>
<gene>
    <name evidence="3" type="ORF">EI427_24435</name>
</gene>